<organism evidence="8 9">
    <name type="scientific">Limosilactobacillus vaginalis</name>
    <dbReference type="NCBI Taxonomy" id="1633"/>
    <lineage>
        <taxon>Bacteria</taxon>
        <taxon>Bacillati</taxon>
        <taxon>Bacillota</taxon>
        <taxon>Bacilli</taxon>
        <taxon>Lactobacillales</taxon>
        <taxon>Lactobacillaceae</taxon>
        <taxon>Limosilactobacillus</taxon>
    </lineage>
</organism>
<dbReference type="SUPFAM" id="SSF51905">
    <property type="entry name" value="FAD/NAD(P)-binding domain"/>
    <property type="match status" value="1"/>
</dbReference>
<dbReference type="PANTHER" id="PTHR43014:SF5">
    <property type="entry name" value="GLUTATHIONE REDUCTASE (NADPH)"/>
    <property type="match status" value="1"/>
</dbReference>
<comment type="cofactor">
    <cofactor evidence="4">
        <name>FAD</name>
        <dbReference type="ChEBI" id="CHEBI:57692"/>
    </cofactor>
    <text evidence="4">Binds 1 FAD per subunit.</text>
</comment>
<dbReference type="GO" id="GO:0000166">
    <property type="term" value="F:nucleotide binding"/>
    <property type="evidence" value="ECO:0007669"/>
    <property type="project" value="UniProtKB-KW"/>
</dbReference>
<evidence type="ECO:0000256" key="5">
    <source>
        <dbReference type="PIRSR" id="PIRSR000350-4"/>
    </source>
</evidence>
<evidence type="ECO:0000256" key="3">
    <source>
        <dbReference type="ARBA" id="ARBA00022827"/>
    </source>
</evidence>
<dbReference type="Gene3D" id="3.30.390.30">
    <property type="match status" value="1"/>
</dbReference>
<evidence type="ECO:0000259" key="7">
    <source>
        <dbReference type="Pfam" id="PF07992"/>
    </source>
</evidence>
<evidence type="ECO:0000256" key="4">
    <source>
        <dbReference type="PIRSR" id="PIRSR000350-3"/>
    </source>
</evidence>
<dbReference type="AlphaFoldDB" id="A0AAW5WRU9"/>
<dbReference type="PANTHER" id="PTHR43014">
    <property type="entry name" value="MERCURIC REDUCTASE"/>
    <property type="match status" value="1"/>
</dbReference>
<dbReference type="Pfam" id="PF07992">
    <property type="entry name" value="Pyr_redox_2"/>
    <property type="match status" value="1"/>
</dbReference>
<dbReference type="PRINTS" id="PR00411">
    <property type="entry name" value="PNDRDTASEI"/>
</dbReference>
<protein>
    <submittedName>
        <fullName evidence="8">NAD(P)/FAD-dependent oxidoreductase</fullName>
    </submittedName>
</protein>
<evidence type="ECO:0000256" key="2">
    <source>
        <dbReference type="ARBA" id="ARBA00022630"/>
    </source>
</evidence>
<feature type="domain" description="Pyridine nucleotide-disulphide oxidoreductase dimerisation" evidence="6">
    <location>
        <begin position="335"/>
        <end position="435"/>
    </location>
</feature>
<dbReference type="Pfam" id="PF02852">
    <property type="entry name" value="Pyr_redox_dim"/>
    <property type="match status" value="1"/>
</dbReference>
<dbReference type="PRINTS" id="PR00368">
    <property type="entry name" value="FADPNR"/>
</dbReference>
<comment type="similarity">
    <text evidence="1">Belongs to the class-I pyridine nucleotide-disulfide oxidoreductase family.</text>
</comment>
<reference evidence="8" key="1">
    <citation type="submission" date="2022-01" db="EMBL/GenBank/DDBJ databases">
        <title>VMRC isolate genome collection.</title>
        <authorList>
            <person name="France M."/>
            <person name="Rutt L."/>
            <person name="Humphrys M."/>
            <person name="Ravel J."/>
        </authorList>
    </citation>
    <scope>NUCLEOTIDE SEQUENCE</scope>
    <source>
        <strain evidence="8">C0048A1</strain>
    </source>
</reference>
<feature type="binding site" evidence="4">
    <location>
        <position position="256"/>
    </location>
    <ligand>
        <name>NAD(+)</name>
        <dbReference type="ChEBI" id="CHEBI:57540"/>
    </ligand>
</feature>
<evidence type="ECO:0000313" key="8">
    <source>
        <dbReference type="EMBL" id="MCZ3667169.1"/>
    </source>
</evidence>
<dbReference type="PIRSF" id="PIRSF000350">
    <property type="entry name" value="Mercury_reductase_MerA"/>
    <property type="match status" value="1"/>
</dbReference>
<keyword evidence="3 4" id="KW-0274">FAD</keyword>
<feature type="binding site" evidence="4">
    <location>
        <position position="296"/>
    </location>
    <ligand>
        <name>FAD</name>
        <dbReference type="ChEBI" id="CHEBI:57692"/>
    </ligand>
</feature>
<dbReference type="InterPro" id="IPR016156">
    <property type="entry name" value="FAD/NAD-linked_Rdtase_dimer_sf"/>
</dbReference>
<dbReference type="InterPro" id="IPR023753">
    <property type="entry name" value="FAD/NAD-binding_dom"/>
</dbReference>
<dbReference type="InterPro" id="IPR001100">
    <property type="entry name" value="Pyr_nuc-diS_OxRdtase"/>
</dbReference>
<feature type="disulfide bond" description="Redox-active" evidence="5">
    <location>
        <begin position="41"/>
        <end position="46"/>
    </location>
</feature>
<dbReference type="GO" id="GO:0016491">
    <property type="term" value="F:oxidoreductase activity"/>
    <property type="evidence" value="ECO:0007669"/>
    <property type="project" value="InterPro"/>
</dbReference>
<comment type="caution">
    <text evidence="8">The sequence shown here is derived from an EMBL/GenBank/DDBJ whole genome shotgun (WGS) entry which is preliminary data.</text>
</comment>
<sequence>MKKYDYILIGSGPAAYKLSNLLAKTSRKVLVVDGDEFGGTCPNYGCEPKIFLEGATRVVLQSQQLQGRGIKQAASIDWRELMATKLNRFNSWPEETKAIIAKSHDVESGYAHFVDDNTIEVNGHQYQSNQIVIATGQRSHRLAIPGEQFTHTSRDVLSLPHLPQHVTFIGGGYVAMELATVLGAAGSSITIIDHSARPLKAFPASKVQVVTEAMEKRGIEFLMNTSVQGVRQQDEGFIVQTDQGEIPTDYVVDTSGRQPNIDRLALAVANVNSARGGIIVNEHLQTSNPNVYAIGDVISRPQPKLTPVAEFEGEYLFDYLEGKTTAAIKYPTIGTAAFTFPEIAEAGVKEEVARGNSQYKTKTLNLKYSSLAAGQNDQTGKLTLIFEGDALVGVSAVGDNAADDVNNFLPVIGLRITGEEYRQAIIAIYPALADKVAGGLI</sequence>
<dbReference type="InterPro" id="IPR004099">
    <property type="entry name" value="Pyr_nucl-diS_OxRdtase_dimer"/>
</dbReference>
<name>A0AAW5WRU9_9LACO</name>
<accession>A0AAW5WRU9</accession>
<feature type="binding site" evidence="4">
    <location>
        <begin position="170"/>
        <end position="177"/>
    </location>
    <ligand>
        <name>NAD(+)</name>
        <dbReference type="ChEBI" id="CHEBI:57540"/>
    </ligand>
</feature>
<evidence type="ECO:0000256" key="1">
    <source>
        <dbReference type="ARBA" id="ARBA00007532"/>
    </source>
</evidence>
<dbReference type="RefSeq" id="WP_269295814.1">
    <property type="nucleotide sequence ID" value="NZ_JAKHPH010000004.1"/>
</dbReference>
<evidence type="ECO:0000313" key="9">
    <source>
        <dbReference type="Proteomes" id="UP001212401"/>
    </source>
</evidence>
<gene>
    <name evidence="8" type="ORF">L2724_02555</name>
</gene>
<keyword evidence="2" id="KW-0285">Flavoprotein</keyword>
<dbReference type="SUPFAM" id="SSF55424">
    <property type="entry name" value="FAD/NAD-linked reductases, dimerisation (C-terminal) domain"/>
    <property type="match status" value="1"/>
</dbReference>
<keyword evidence="4" id="KW-0520">NAD</keyword>
<feature type="domain" description="FAD/NAD(P)-binding" evidence="7">
    <location>
        <begin position="4"/>
        <end position="313"/>
    </location>
</feature>
<dbReference type="Proteomes" id="UP001212401">
    <property type="component" value="Unassembled WGS sequence"/>
</dbReference>
<proteinExistence type="inferred from homology"/>
<dbReference type="Gene3D" id="3.50.50.60">
    <property type="entry name" value="FAD/NAD(P)-binding domain"/>
    <property type="match status" value="2"/>
</dbReference>
<keyword evidence="4" id="KW-0547">Nucleotide-binding</keyword>
<dbReference type="InterPro" id="IPR036188">
    <property type="entry name" value="FAD/NAD-bd_sf"/>
</dbReference>
<dbReference type="EMBL" id="JAKHPH010000004">
    <property type="protein sequence ID" value="MCZ3667169.1"/>
    <property type="molecule type" value="Genomic_DNA"/>
</dbReference>
<evidence type="ECO:0000259" key="6">
    <source>
        <dbReference type="Pfam" id="PF02852"/>
    </source>
</evidence>